<dbReference type="OrthoDB" id="76469at2759"/>
<feature type="compositionally biased region" description="Polar residues" evidence="2">
    <location>
        <begin position="333"/>
        <end position="344"/>
    </location>
</feature>
<dbReference type="Pfam" id="PF00010">
    <property type="entry name" value="HLH"/>
    <property type="match status" value="1"/>
</dbReference>
<dbReference type="InterPro" id="IPR036638">
    <property type="entry name" value="HLH_DNA-bd_sf"/>
</dbReference>
<organism evidence="4 5">
    <name type="scientific">Thraustotheca clavata</name>
    <dbReference type="NCBI Taxonomy" id="74557"/>
    <lineage>
        <taxon>Eukaryota</taxon>
        <taxon>Sar</taxon>
        <taxon>Stramenopiles</taxon>
        <taxon>Oomycota</taxon>
        <taxon>Saprolegniomycetes</taxon>
        <taxon>Saprolegniales</taxon>
        <taxon>Achlyaceae</taxon>
        <taxon>Thraustotheca</taxon>
    </lineage>
</organism>
<sequence length="344" mass="38320">MDFEDLSTMQIEDLGNLFNDHLGDENTDMGFSLGYSDEDNNSPKTPATTLSQDFHNVTASLLNLPNSPNPMPFQNQQVIDSTTLVFNEFSLEDRIAQHTKSKIHSMTNIEPIGMPPIFQNTISAQTSAEPAEISSNAVPTWLKPQASTLPPMPKQPPTMINTMKRPFAAMETCSSDSCSTIANNDEDDRGYRKKSREKMRRQEVNVKFDELTSLLGMNDKVRKSAVLQEAVNTIKSLRRERDEIRNDRDRLKQELSKLASCLQFSHMGNMANTMSMPQQLPTHPPTMPPPGVCFPIGSNFAYNFNPYANPPSQVPSTQTMSLGPPIAPKLESSKSVLLPNNTKN</sequence>
<dbReference type="GO" id="GO:0046983">
    <property type="term" value="F:protein dimerization activity"/>
    <property type="evidence" value="ECO:0007669"/>
    <property type="project" value="InterPro"/>
</dbReference>
<dbReference type="PROSITE" id="PS50888">
    <property type="entry name" value="BHLH"/>
    <property type="match status" value="1"/>
</dbReference>
<gene>
    <name evidence="4" type="ORF">THRCLA_04089</name>
</gene>
<evidence type="ECO:0000313" key="4">
    <source>
        <dbReference type="EMBL" id="OQS03593.1"/>
    </source>
</evidence>
<comment type="caution">
    <text evidence="4">The sequence shown here is derived from an EMBL/GenBank/DDBJ whole genome shotgun (WGS) entry which is preliminary data.</text>
</comment>
<evidence type="ECO:0000259" key="3">
    <source>
        <dbReference type="PROSITE" id="PS50888"/>
    </source>
</evidence>
<accession>A0A1V9ZZY1</accession>
<protein>
    <recommendedName>
        <fullName evidence="3">BHLH domain-containing protein</fullName>
    </recommendedName>
</protein>
<feature type="region of interest" description="Disordered" evidence="2">
    <location>
        <begin position="29"/>
        <end position="48"/>
    </location>
</feature>
<name>A0A1V9ZZY1_9STRA</name>
<reference evidence="4 5" key="1">
    <citation type="journal article" date="2014" name="Genome Biol. Evol.">
        <title>The secreted proteins of Achlya hypogyna and Thraustotheca clavata identify the ancestral oomycete secretome and reveal gene acquisitions by horizontal gene transfer.</title>
        <authorList>
            <person name="Misner I."/>
            <person name="Blouin N."/>
            <person name="Leonard G."/>
            <person name="Richards T.A."/>
            <person name="Lane C.E."/>
        </authorList>
    </citation>
    <scope>NUCLEOTIDE SEQUENCE [LARGE SCALE GENOMIC DNA]</scope>
    <source>
        <strain evidence="4 5">ATCC 34112</strain>
    </source>
</reference>
<dbReference type="EMBL" id="JNBS01000832">
    <property type="protein sequence ID" value="OQS03593.1"/>
    <property type="molecule type" value="Genomic_DNA"/>
</dbReference>
<dbReference type="SUPFAM" id="SSF47459">
    <property type="entry name" value="HLH, helix-loop-helix DNA-binding domain"/>
    <property type="match status" value="1"/>
</dbReference>
<feature type="region of interest" description="Disordered" evidence="2">
    <location>
        <begin position="308"/>
        <end position="344"/>
    </location>
</feature>
<evidence type="ECO:0000256" key="1">
    <source>
        <dbReference type="SAM" id="Coils"/>
    </source>
</evidence>
<keyword evidence="1" id="KW-0175">Coiled coil</keyword>
<dbReference type="SMART" id="SM00353">
    <property type="entry name" value="HLH"/>
    <property type="match status" value="1"/>
</dbReference>
<dbReference type="Gene3D" id="4.10.280.10">
    <property type="entry name" value="Helix-loop-helix DNA-binding domain"/>
    <property type="match status" value="1"/>
</dbReference>
<evidence type="ECO:0000313" key="5">
    <source>
        <dbReference type="Proteomes" id="UP000243217"/>
    </source>
</evidence>
<feature type="coiled-coil region" evidence="1">
    <location>
        <begin position="227"/>
        <end position="261"/>
    </location>
</feature>
<dbReference type="Proteomes" id="UP000243217">
    <property type="component" value="Unassembled WGS sequence"/>
</dbReference>
<dbReference type="InterPro" id="IPR011598">
    <property type="entry name" value="bHLH_dom"/>
</dbReference>
<dbReference type="AlphaFoldDB" id="A0A1V9ZZY1"/>
<evidence type="ECO:0000256" key="2">
    <source>
        <dbReference type="SAM" id="MobiDB-lite"/>
    </source>
</evidence>
<keyword evidence="5" id="KW-1185">Reference proteome</keyword>
<dbReference type="CDD" id="cd19682">
    <property type="entry name" value="bHLHzip_MGA_like"/>
    <property type="match status" value="1"/>
</dbReference>
<proteinExistence type="predicted"/>
<feature type="domain" description="BHLH" evidence="3">
    <location>
        <begin position="188"/>
        <end position="237"/>
    </location>
</feature>